<feature type="binding site" evidence="15">
    <location>
        <position position="473"/>
    </location>
    <ligand>
        <name>Mg(2+)</name>
        <dbReference type="ChEBI" id="CHEBI:18420"/>
        <note>shared with alpha subunit</note>
    </ligand>
</feature>
<dbReference type="RefSeq" id="WP_275468483.1">
    <property type="nucleotide sequence ID" value="NZ_CP110232.1"/>
</dbReference>
<dbReference type="Gene3D" id="3.50.40.10">
    <property type="entry name" value="Phenylalanyl-trna Synthetase, Chain B, domain 3"/>
    <property type="match status" value="1"/>
</dbReference>
<name>A0AAF0CTM9_9ENTE</name>
<comment type="subcellular location">
    <subcellularLocation>
        <location evidence="1 15">Cytoplasm</location>
    </subcellularLocation>
</comment>
<dbReference type="Pfam" id="PF17759">
    <property type="entry name" value="tRNA_synthFbeta"/>
    <property type="match status" value="1"/>
</dbReference>
<keyword evidence="12 15" id="KW-0648">Protein biosynthesis</keyword>
<evidence type="ECO:0000256" key="3">
    <source>
        <dbReference type="ARBA" id="ARBA00011209"/>
    </source>
</evidence>
<dbReference type="HAMAP" id="MF_00283">
    <property type="entry name" value="Phe_tRNA_synth_beta1"/>
    <property type="match status" value="1"/>
</dbReference>
<dbReference type="SUPFAM" id="SSF56037">
    <property type="entry name" value="PheT/TilS domain"/>
    <property type="match status" value="1"/>
</dbReference>
<evidence type="ECO:0000259" key="17">
    <source>
        <dbReference type="PROSITE" id="PS50886"/>
    </source>
</evidence>
<dbReference type="GO" id="GO:0000287">
    <property type="term" value="F:magnesium ion binding"/>
    <property type="evidence" value="ECO:0007669"/>
    <property type="project" value="UniProtKB-UniRule"/>
</dbReference>
<feature type="domain" description="B5" evidence="19">
    <location>
        <begin position="410"/>
        <end position="485"/>
    </location>
</feature>
<evidence type="ECO:0000256" key="16">
    <source>
        <dbReference type="PROSITE-ProRule" id="PRU00209"/>
    </source>
</evidence>
<dbReference type="SUPFAM" id="SSF50249">
    <property type="entry name" value="Nucleic acid-binding proteins"/>
    <property type="match status" value="1"/>
</dbReference>
<dbReference type="Pfam" id="PF03483">
    <property type="entry name" value="B3_4"/>
    <property type="match status" value="1"/>
</dbReference>
<dbReference type="AlphaFoldDB" id="A0AAF0CTM9"/>
<feature type="binding site" evidence="15">
    <location>
        <position position="469"/>
    </location>
    <ligand>
        <name>Mg(2+)</name>
        <dbReference type="ChEBI" id="CHEBI:18420"/>
        <note>shared with alpha subunit</note>
    </ligand>
</feature>
<feature type="domain" description="FDX-ACB" evidence="18">
    <location>
        <begin position="712"/>
        <end position="805"/>
    </location>
</feature>
<dbReference type="Gene3D" id="3.30.70.380">
    <property type="entry name" value="Ferrodoxin-fold anticodon-binding domain"/>
    <property type="match status" value="1"/>
</dbReference>
<dbReference type="FunFam" id="3.30.70.380:FF:000001">
    <property type="entry name" value="Phenylalanine--tRNA ligase beta subunit"/>
    <property type="match status" value="1"/>
</dbReference>
<keyword evidence="4 15" id="KW-0963">Cytoplasm</keyword>
<evidence type="ECO:0000256" key="9">
    <source>
        <dbReference type="ARBA" id="ARBA00022840"/>
    </source>
</evidence>
<dbReference type="Pfam" id="PF03484">
    <property type="entry name" value="B5"/>
    <property type="match status" value="1"/>
</dbReference>
<dbReference type="InterPro" id="IPR041616">
    <property type="entry name" value="PheRS_beta_core"/>
</dbReference>
<dbReference type="Gene3D" id="3.30.56.10">
    <property type="match status" value="2"/>
</dbReference>
<keyword evidence="11 16" id="KW-0694">RNA-binding</keyword>
<evidence type="ECO:0000256" key="12">
    <source>
        <dbReference type="ARBA" id="ARBA00022917"/>
    </source>
</evidence>
<dbReference type="Gene3D" id="3.30.930.10">
    <property type="entry name" value="Bira Bifunctional Protein, Domain 2"/>
    <property type="match status" value="1"/>
</dbReference>
<keyword evidence="13 15" id="KW-0030">Aminoacyl-tRNA synthetase</keyword>
<keyword evidence="21" id="KW-1185">Reference proteome</keyword>
<feature type="binding site" evidence="15">
    <location>
        <position position="472"/>
    </location>
    <ligand>
        <name>Mg(2+)</name>
        <dbReference type="ChEBI" id="CHEBI:18420"/>
        <note>shared with alpha subunit</note>
    </ligand>
</feature>
<dbReference type="GO" id="GO:0140096">
    <property type="term" value="F:catalytic activity, acting on a protein"/>
    <property type="evidence" value="ECO:0007669"/>
    <property type="project" value="UniProtKB-ARBA"/>
</dbReference>
<evidence type="ECO:0000256" key="6">
    <source>
        <dbReference type="ARBA" id="ARBA00022598"/>
    </source>
</evidence>
<organism evidence="20 21">
    <name type="scientific">Vagococcus intermedius</name>
    <dbReference type="NCBI Taxonomy" id="2991418"/>
    <lineage>
        <taxon>Bacteria</taxon>
        <taxon>Bacillati</taxon>
        <taxon>Bacillota</taxon>
        <taxon>Bacilli</taxon>
        <taxon>Lactobacillales</taxon>
        <taxon>Enterococcaceae</taxon>
        <taxon>Vagococcus</taxon>
    </lineage>
</organism>
<dbReference type="GO" id="GO:0005524">
    <property type="term" value="F:ATP binding"/>
    <property type="evidence" value="ECO:0007669"/>
    <property type="project" value="UniProtKB-UniRule"/>
</dbReference>
<evidence type="ECO:0000259" key="19">
    <source>
        <dbReference type="PROSITE" id="PS51483"/>
    </source>
</evidence>
<dbReference type="Proteomes" id="UP001179647">
    <property type="component" value="Chromosome"/>
</dbReference>
<dbReference type="FunFam" id="3.30.56.10:FF:000002">
    <property type="entry name" value="Phenylalanine--tRNA ligase beta subunit"/>
    <property type="match status" value="1"/>
</dbReference>
<gene>
    <name evidence="15 20" type="primary">pheT</name>
    <name evidence="20" type="ORF">OL234_06745</name>
</gene>
<dbReference type="EMBL" id="CP110232">
    <property type="protein sequence ID" value="WEG72681.1"/>
    <property type="molecule type" value="Genomic_DNA"/>
</dbReference>
<protein>
    <recommendedName>
        <fullName evidence="15">Phenylalanine--tRNA ligase beta subunit</fullName>
        <ecNumber evidence="15">6.1.1.20</ecNumber>
    </recommendedName>
    <alternativeName>
        <fullName evidence="15">Phenylalanyl-tRNA synthetase beta subunit</fullName>
        <shortName evidence="15">PheRS</shortName>
    </alternativeName>
</protein>
<keyword evidence="5 16" id="KW-0820">tRNA-binding</keyword>
<dbReference type="SUPFAM" id="SSF54991">
    <property type="entry name" value="Anticodon-binding domain of PheRS"/>
    <property type="match status" value="1"/>
</dbReference>
<dbReference type="SMART" id="SM00874">
    <property type="entry name" value="B5"/>
    <property type="match status" value="1"/>
</dbReference>
<comment type="catalytic activity">
    <reaction evidence="14 15">
        <text>tRNA(Phe) + L-phenylalanine + ATP = L-phenylalanyl-tRNA(Phe) + AMP + diphosphate + H(+)</text>
        <dbReference type="Rhea" id="RHEA:19413"/>
        <dbReference type="Rhea" id="RHEA-COMP:9668"/>
        <dbReference type="Rhea" id="RHEA-COMP:9699"/>
        <dbReference type="ChEBI" id="CHEBI:15378"/>
        <dbReference type="ChEBI" id="CHEBI:30616"/>
        <dbReference type="ChEBI" id="CHEBI:33019"/>
        <dbReference type="ChEBI" id="CHEBI:58095"/>
        <dbReference type="ChEBI" id="CHEBI:78442"/>
        <dbReference type="ChEBI" id="CHEBI:78531"/>
        <dbReference type="ChEBI" id="CHEBI:456215"/>
        <dbReference type="EC" id="6.1.1.20"/>
    </reaction>
</comment>
<dbReference type="CDD" id="cd00769">
    <property type="entry name" value="PheRS_beta_core"/>
    <property type="match status" value="1"/>
</dbReference>
<dbReference type="FunFam" id="2.40.50.140:FF:000045">
    <property type="entry name" value="Phenylalanine--tRNA ligase beta subunit"/>
    <property type="match status" value="1"/>
</dbReference>
<dbReference type="FunFam" id="3.50.40.10:FF:000001">
    <property type="entry name" value="Phenylalanine--tRNA ligase beta subunit"/>
    <property type="match status" value="1"/>
</dbReference>
<evidence type="ECO:0000313" key="20">
    <source>
        <dbReference type="EMBL" id="WEG72681.1"/>
    </source>
</evidence>
<dbReference type="GO" id="GO:0016740">
    <property type="term" value="F:transferase activity"/>
    <property type="evidence" value="ECO:0007669"/>
    <property type="project" value="UniProtKB-ARBA"/>
</dbReference>
<dbReference type="InterPro" id="IPR045864">
    <property type="entry name" value="aa-tRNA-synth_II/BPL/LPL"/>
</dbReference>
<dbReference type="GO" id="GO:0009328">
    <property type="term" value="C:phenylalanine-tRNA ligase complex"/>
    <property type="evidence" value="ECO:0007669"/>
    <property type="project" value="TreeGrafter"/>
</dbReference>
<keyword evidence="8 15" id="KW-0547">Nucleotide-binding</keyword>
<comment type="subunit">
    <text evidence="3 15">Tetramer of two alpha and two beta subunits.</text>
</comment>
<dbReference type="InterPro" id="IPR004532">
    <property type="entry name" value="Phe-tRNA-ligase_IIc_bsu_bact"/>
</dbReference>
<dbReference type="NCBIfam" id="TIGR00472">
    <property type="entry name" value="pheT_bact"/>
    <property type="match status" value="1"/>
</dbReference>
<dbReference type="NCBIfam" id="NF045760">
    <property type="entry name" value="YtpR"/>
    <property type="match status" value="1"/>
</dbReference>
<dbReference type="InterPro" id="IPR005147">
    <property type="entry name" value="tRNA_synthase_B5-dom"/>
</dbReference>
<dbReference type="InterPro" id="IPR009061">
    <property type="entry name" value="DNA-bd_dom_put_sf"/>
</dbReference>
<dbReference type="Gene3D" id="2.40.50.140">
    <property type="entry name" value="Nucleic acid-binding proteins"/>
    <property type="match status" value="1"/>
</dbReference>
<dbReference type="Pfam" id="PF01588">
    <property type="entry name" value="tRNA_bind"/>
    <property type="match status" value="1"/>
</dbReference>
<dbReference type="InterPro" id="IPR036690">
    <property type="entry name" value="Fdx_antiC-bd_sf"/>
</dbReference>
<keyword evidence="7 15" id="KW-0479">Metal-binding</keyword>
<evidence type="ECO:0000256" key="11">
    <source>
        <dbReference type="ARBA" id="ARBA00022884"/>
    </source>
</evidence>
<evidence type="ECO:0000256" key="10">
    <source>
        <dbReference type="ARBA" id="ARBA00022842"/>
    </source>
</evidence>
<dbReference type="EC" id="6.1.1.20" evidence="15"/>
<dbReference type="InterPro" id="IPR005121">
    <property type="entry name" value="Fdx_antiC-bd"/>
</dbReference>
<dbReference type="InterPro" id="IPR020825">
    <property type="entry name" value="Phe-tRNA_synthase-like_B3/B4"/>
</dbReference>
<reference evidence="20" key="1">
    <citation type="submission" date="2022-10" db="EMBL/GenBank/DDBJ databases">
        <title>Vagococcus sp. isolated from poultry meat.</title>
        <authorList>
            <person name="Johansson P."/>
            <person name="Bjorkroth J."/>
        </authorList>
    </citation>
    <scope>NUCLEOTIDE SEQUENCE</scope>
    <source>
        <strain evidence="20">STAA11</strain>
    </source>
</reference>
<dbReference type="PANTHER" id="PTHR10947:SF0">
    <property type="entry name" value="PHENYLALANINE--TRNA LIGASE BETA SUBUNIT"/>
    <property type="match status" value="1"/>
</dbReference>
<dbReference type="SUPFAM" id="SSF46955">
    <property type="entry name" value="Putative DNA-binding domain"/>
    <property type="match status" value="1"/>
</dbReference>
<feature type="binding site" evidence="15">
    <location>
        <position position="463"/>
    </location>
    <ligand>
        <name>Mg(2+)</name>
        <dbReference type="ChEBI" id="CHEBI:18420"/>
        <note>shared with alpha subunit</note>
    </ligand>
</feature>
<dbReference type="PROSITE" id="PS51447">
    <property type="entry name" value="FDX_ACB"/>
    <property type="match status" value="1"/>
</dbReference>
<feature type="domain" description="TRNA-binding" evidence="17">
    <location>
        <begin position="40"/>
        <end position="155"/>
    </location>
</feature>
<dbReference type="InterPro" id="IPR045060">
    <property type="entry name" value="Phe-tRNA-ligase_IIc_bsu"/>
</dbReference>
<keyword evidence="6 15" id="KW-0436">Ligase</keyword>
<evidence type="ECO:0000256" key="15">
    <source>
        <dbReference type="HAMAP-Rule" id="MF_00283"/>
    </source>
</evidence>
<dbReference type="KEGG" id="vie:OL234_06745"/>
<comment type="cofactor">
    <cofactor evidence="15">
        <name>Mg(2+)</name>
        <dbReference type="ChEBI" id="CHEBI:18420"/>
    </cofactor>
    <text evidence="15">Binds 2 magnesium ions per tetramer.</text>
</comment>
<dbReference type="GO" id="GO:0006432">
    <property type="term" value="P:phenylalanyl-tRNA aminoacylation"/>
    <property type="evidence" value="ECO:0007669"/>
    <property type="project" value="UniProtKB-UniRule"/>
</dbReference>
<dbReference type="GO" id="GO:0000049">
    <property type="term" value="F:tRNA binding"/>
    <property type="evidence" value="ECO:0007669"/>
    <property type="project" value="UniProtKB-UniRule"/>
</dbReference>
<dbReference type="CDD" id="cd02796">
    <property type="entry name" value="tRNA_bind_bactPheRS"/>
    <property type="match status" value="1"/>
</dbReference>
<dbReference type="PROSITE" id="PS51483">
    <property type="entry name" value="B5"/>
    <property type="match status" value="1"/>
</dbReference>
<evidence type="ECO:0000256" key="4">
    <source>
        <dbReference type="ARBA" id="ARBA00022490"/>
    </source>
</evidence>
<evidence type="ECO:0000256" key="14">
    <source>
        <dbReference type="ARBA" id="ARBA00049255"/>
    </source>
</evidence>
<evidence type="ECO:0000256" key="2">
    <source>
        <dbReference type="ARBA" id="ARBA00008653"/>
    </source>
</evidence>
<dbReference type="PANTHER" id="PTHR10947">
    <property type="entry name" value="PHENYLALANYL-TRNA SYNTHETASE BETA CHAIN AND LEUCINE-RICH REPEAT-CONTAINING PROTEIN 47"/>
    <property type="match status" value="1"/>
</dbReference>
<dbReference type="InterPro" id="IPR002547">
    <property type="entry name" value="tRNA-bd_dom"/>
</dbReference>
<dbReference type="InterPro" id="IPR012340">
    <property type="entry name" value="NA-bd_OB-fold"/>
</dbReference>
<dbReference type="InterPro" id="IPR033714">
    <property type="entry name" value="tRNA_bind_bactPheRS"/>
</dbReference>
<proteinExistence type="inferred from homology"/>
<evidence type="ECO:0000256" key="7">
    <source>
        <dbReference type="ARBA" id="ARBA00022723"/>
    </source>
</evidence>
<evidence type="ECO:0000256" key="5">
    <source>
        <dbReference type="ARBA" id="ARBA00022555"/>
    </source>
</evidence>
<keyword evidence="9 15" id="KW-0067">ATP-binding</keyword>
<evidence type="ECO:0000256" key="1">
    <source>
        <dbReference type="ARBA" id="ARBA00004496"/>
    </source>
</evidence>
<evidence type="ECO:0000259" key="18">
    <source>
        <dbReference type="PROSITE" id="PS51447"/>
    </source>
</evidence>
<dbReference type="InterPro" id="IPR005146">
    <property type="entry name" value="B3/B4_tRNA-bd"/>
</dbReference>
<evidence type="ECO:0000313" key="21">
    <source>
        <dbReference type="Proteomes" id="UP001179647"/>
    </source>
</evidence>
<dbReference type="Pfam" id="PF03147">
    <property type="entry name" value="FDX-ACB"/>
    <property type="match status" value="1"/>
</dbReference>
<dbReference type="PROSITE" id="PS50886">
    <property type="entry name" value="TRBD"/>
    <property type="match status" value="1"/>
</dbReference>
<evidence type="ECO:0000256" key="13">
    <source>
        <dbReference type="ARBA" id="ARBA00023146"/>
    </source>
</evidence>
<dbReference type="GO" id="GO:0004826">
    <property type="term" value="F:phenylalanine-tRNA ligase activity"/>
    <property type="evidence" value="ECO:0007669"/>
    <property type="project" value="UniProtKB-UniRule"/>
</dbReference>
<comment type="similarity">
    <text evidence="2 15">Belongs to the phenylalanyl-tRNA synthetase beta subunit family. Type 1 subfamily.</text>
</comment>
<accession>A0AAF0CTM9</accession>
<evidence type="ECO:0000256" key="8">
    <source>
        <dbReference type="ARBA" id="ARBA00022741"/>
    </source>
</evidence>
<dbReference type="FunFam" id="3.30.930.10:FF:000022">
    <property type="entry name" value="Phenylalanine--tRNA ligase beta subunit"/>
    <property type="match status" value="1"/>
</dbReference>
<dbReference type="SMART" id="SM00896">
    <property type="entry name" value="FDX-ACB"/>
    <property type="match status" value="1"/>
</dbReference>
<sequence>MLVSYKWLNEMLDLSQVSAEELADKMSRTGIEVEEVKIPEQGLKKIVVGDVKECVPHPDSDHLSICQVDVGEDELYQIVCGAPNVEAGKKVIVAMPNSRITGNTKIKKGKMRGVVSMGMLCSLDELGYSDSVVPKEFSDGIYIMPEEAIPGEPVFSYLDMDDAIIELSITPNRADALSMRGVAYEVGAIYRQTPSFSSKVLTEDTNEKASDYISAIVENKEDVPNYRVRIIKDITVKPSPVWLQNRLMNEGIRPVNNIVDVTNFVLLLFGQPMHAFDYEKIGSKEIVVRRGQQDEKIVTLDEQERQVTPENIVVTNGQTPIALAGIMGGYDSEITSKTTTVVLEAATFAGVITRKSAKQFGLRSESSSRFEKGINLDTVQEALEYAAAMIAELGDGRVVAGEVVASETKAPETQVAITLSKINRSLGTALTVKEVNDILEALGFEFVETNEAYVVSIPGRRWDISIEADIIEEVARIYGYDNLPSTLPSGEALPGALTTEQALVRTIRESLEGNGVSEAISYALTTETKATQFTVRPEPVVALQSPMSEDHGILRQSLITGLLEDVAYNVARKNTDLALYEIGKVFSLVDGQKLPKETRHLALAMTGLTKQATWQESKVPVDFYVIKGALESIFNTLGLSQAIKFEGTAEFPQMHPGRTAKIMAGDTMLGMVGQIHPLSAKAYDVPETYVAELNLDALLEVESTGIVYQAVSKFPAMSRDMALLVDTTVSNQELIDVIRANGGKFLQDVKLFDIFQGEKLGLNKKSMAYSLTFLNREATLVDEDVTKATDKIQAALVEEFSVEIR</sequence>
<dbReference type="SUPFAM" id="SSF55681">
    <property type="entry name" value="Class II aaRS and biotin synthetases"/>
    <property type="match status" value="1"/>
</dbReference>
<dbReference type="SMART" id="SM00873">
    <property type="entry name" value="B3_4"/>
    <property type="match status" value="1"/>
</dbReference>
<keyword evidence="10 15" id="KW-0460">Magnesium</keyword>